<protein>
    <recommendedName>
        <fullName evidence="1">Putative zinc-finger domain-containing protein</fullName>
    </recommendedName>
</protein>
<dbReference type="AlphaFoldDB" id="A0A1V1P4N3"/>
<dbReference type="InterPro" id="IPR041916">
    <property type="entry name" value="Anti_sigma_zinc_sf"/>
</dbReference>
<proteinExistence type="predicted"/>
<accession>A0A1V1P4N3</accession>
<reference evidence="3" key="1">
    <citation type="submission" date="2012-11" db="EMBL/GenBank/DDBJ databases">
        <authorList>
            <person name="Lucero-Rivera Y.E."/>
            <person name="Tovar-Ramirez D."/>
        </authorList>
    </citation>
    <scope>NUCLEOTIDE SEQUENCE [LARGE SCALE GENOMIC DNA]</scope>
    <source>
        <strain evidence="3">Araruama</strain>
    </source>
</reference>
<sequence>MKSICPGEEILADYIEGRLDKKQRRIIENHLSTCDRCLETIVVANSMYSDYDNYAYQEVPEYVTQTIIQNFISQKDKIWNIIATRARRWLEQFKVSVVDFGMIFWLPKMQLAPVRGSRLVRARSQSRRRKAFDRLKTDIEIQKTGENLAQIKIQVKRSEPEIEKIRVILLKRKLGIGSPVIDREIASDILDENSVLFENIPFDHYKLTFTRDGVTLGRYLFQIK</sequence>
<dbReference type="Gene3D" id="1.10.10.1320">
    <property type="entry name" value="Anti-sigma factor, zinc-finger domain"/>
    <property type="match status" value="1"/>
</dbReference>
<name>A0A1V1P4N3_9BACT</name>
<organism evidence="2 3">
    <name type="scientific">Candidatus Magnetoglobus multicellularis str. Araruama</name>
    <dbReference type="NCBI Taxonomy" id="890399"/>
    <lineage>
        <taxon>Bacteria</taxon>
        <taxon>Pseudomonadati</taxon>
        <taxon>Thermodesulfobacteriota</taxon>
        <taxon>Desulfobacteria</taxon>
        <taxon>Desulfobacterales</taxon>
        <taxon>Desulfobacteraceae</taxon>
        <taxon>Candidatus Magnetoglobus</taxon>
    </lineage>
</organism>
<dbReference type="Proteomes" id="UP000189670">
    <property type="component" value="Unassembled WGS sequence"/>
</dbReference>
<gene>
    <name evidence="2" type="ORF">OMM_03680</name>
</gene>
<feature type="domain" description="Putative zinc-finger" evidence="1">
    <location>
        <begin position="9"/>
        <end position="37"/>
    </location>
</feature>
<evidence type="ECO:0000313" key="3">
    <source>
        <dbReference type="Proteomes" id="UP000189670"/>
    </source>
</evidence>
<evidence type="ECO:0000313" key="2">
    <source>
        <dbReference type="EMBL" id="ETR69817.1"/>
    </source>
</evidence>
<dbReference type="Pfam" id="PF13490">
    <property type="entry name" value="zf-HC2"/>
    <property type="match status" value="1"/>
</dbReference>
<evidence type="ECO:0000259" key="1">
    <source>
        <dbReference type="Pfam" id="PF13490"/>
    </source>
</evidence>
<dbReference type="InterPro" id="IPR027383">
    <property type="entry name" value="Znf_put"/>
</dbReference>
<comment type="caution">
    <text evidence="2">The sequence shown here is derived from an EMBL/GenBank/DDBJ whole genome shotgun (WGS) entry which is preliminary data.</text>
</comment>
<dbReference type="EMBL" id="ATBP01000551">
    <property type="protein sequence ID" value="ETR69817.1"/>
    <property type="molecule type" value="Genomic_DNA"/>
</dbReference>